<reference evidence="1 2" key="1">
    <citation type="journal article" date="2018" name="Sci. Rep.">
        <title>Rhizobium tumorigenes sp. nov., a novel plant tumorigenic bacterium isolated from cane gall tumors on thornless blackberry.</title>
        <authorList>
            <person name="Kuzmanovi N."/>
            <person name="Smalla K."/>
            <person name="Gronow S."/>
            <person name="PuBawska J."/>
        </authorList>
    </citation>
    <scope>NUCLEOTIDE SEQUENCE [LARGE SCALE GENOMIC DNA]</scope>
    <source>
        <strain evidence="1 2">CCBAU 85046</strain>
    </source>
</reference>
<gene>
    <name evidence="1" type="ORF">CPY51_19920</name>
</gene>
<dbReference type="EMBL" id="PCDP01000039">
    <property type="protein sequence ID" value="PZM11503.1"/>
    <property type="molecule type" value="Genomic_DNA"/>
</dbReference>
<dbReference type="Proteomes" id="UP000248925">
    <property type="component" value="Unassembled WGS sequence"/>
</dbReference>
<dbReference type="AlphaFoldDB" id="A0A2W4EIZ2"/>
<evidence type="ECO:0000313" key="2">
    <source>
        <dbReference type="Proteomes" id="UP000248925"/>
    </source>
</evidence>
<name>A0A2W4EIZ2_9HYPH</name>
<protein>
    <submittedName>
        <fullName evidence="1">Uncharacterized protein</fullName>
    </submittedName>
</protein>
<accession>A0A2W4EIZ2</accession>
<proteinExistence type="predicted"/>
<comment type="caution">
    <text evidence="1">The sequence shown here is derived from an EMBL/GenBank/DDBJ whole genome shotgun (WGS) entry which is preliminary data.</text>
</comment>
<evidence type="ECO:0000313" key="1">
    <source>
        <dbReference type="EMBL" id="PZM11503.1"/>
    </source>
</evidence>
<keyword evidence="2" id="KW-1185">Reference proteome</keyword>
<sequence length="99" mass="10862">MERTVQIVSQCLEICSEGRAEFERQISHREPPQPGSRACRCLLQAFLSGCLRFRRRPNAAGLGLDTIGFGRLLEPPIGCPLRNTSTALATAPISLERPA</sequence>
<organism evidence="1 2">
    <name type="scientific">Rhizobium tubonense</name>
    <dbReference type="NCBI Taxonomy" id="484088"/>
    <lineage>
        <taxon>Bacteria</taxon>
        <taxon>Pseudomonadati</taxon>
        <taxon>Pseudomonadota</taxon>
        <taxon>Alphaproteobacteria</taxon>
        <taxon>Hyphomicrobiales</taxon>
        <taxon>Rhizobiaceae</taxon>
        <taxon>Rhizobium/Agrobacterium group</taxon>
        <taxon>Rhizobium</taxon>
    </lineage>
</organism>